<organism evidence="1 2">
    <name type="scientific">Leucobacter soli</name>
    <dbReference type="NCBI Taxonomy" id="2812850"/>
    <lineage>
        <taxon>Bacteria</taxon>
        <taxon>Bacillati</taxon>
        <taxon>Actinomycetota</taxon>
        <taxon>Actinomycetes</taxon>
        <taxon>Micrococcales</taxon>
        <taxon>Microbacteriaceae</taxon>
        <taxon>Leucobacter</taxon>
    </lineage>
</organism>
<sequence length="36" mass="4335">MSHFFAMRFPKKRVVLKISQRSDGEMIKLFEDEGFE</sequence>
<dbReference type="Proteomes" id="UP000693892">
    <property type="component" value="Unassembled WGS sequence"/>
</dbReference>
<keyword evidence="2" id="KW-1185">Reference proteome</keyword>
<dbReference type="AlphaFoldDB" id="A0A916NVA2"/>
<name>A0A916NVA2_9MICO</name>
<protein>
    <submittedName>
        <fullName evidence="1">Uncharacterized protein</fullName>
    </submittedName>
</protein>
<proteinExistence type="predicted"/>
<reference evidence="1" key="1">
    <citation type="submission" date="2021-06" db="EMBL/GenBank/DDBJ databases">
        <authorList>
            <person name="Criscuolo A."/>
        </authorList>
    </citation>
    <scope>NUCLEOTIDE SEQUENCE</scope>
    <source>
        <strain evidence="1">CIP111803</strain>
    </source>
</reference>
<gene>
    <name evidence="1" type="ORF">LEUCIP111803_00765</name>
</gene>
<evidence type="ECO:0000313" key="2">
    <source>
        <dbReference type="Proteomes" id="UP000693892"/>
    </source>
</evidence>
<evidence type="ECO:0000313" key="1">
    <source>
        <dbReference type="EMBL" id="CAG7604794.1"/>
    </source>
</evidence>
<dbReference type="EMBL" id="CAJVAP010000007">
    <property type="protein sequence ID" value="CAG7604794.1"/>
    <property type="molecule type" value="Genomic_DNA"/>
</dbReference>
<accession>A0A916NVA2</accession>
<comment type="caution">
    <text evidence="1">The sequence shown here is derived from an EMBL/GenBank/DDBJ whole genome shotgun (WGS) entry which is preliminary data.</text>
</comment>